<reference evidence="2 3" key="1">
    <citation type="journal article" date="2016" name="Nat. Commun.">
        <title>Thousands of microbial genomes shed light on interconnected biogeochemical processes in an aquifer system.</title>
        <authorList>
            <person name="Anantharaman K."/>
            <person name="Brown C.T."/>
            <person name="Hug L.A."/>
            <person name="Sharon I."/>
            <person name="Castelle C.J."/>
            <person name="Probst A.J."/>
            <person name="Thomas B.C."/>
            <person name="Singh A."/>
            <person name="Wilkins M.J."/>
            <person name="Karaoz U."/>
            <person name="Brodie E.L."/>
            <person name="Williams K.H."/>
            <person name="Hubbard S.S."/>
            <person name="Banfield J.F."/>
        </authorList>
    </citation>
    <scope>NUCLEOTIDE SEQUENCE [LARGE SCALE GENOMIC DNA]</scope>
</reference>
<proteinExistence type="predicted"/>
<organism evidence="2 3">
    <name type="scientific">Candidatus Roizmanbacteria bacterium RIFCSPLOWO2_01_FULL_37_12</name>
    <dbReference type="NCBI Taxonomy" id="1802056"/>
    <lineage>
        <taxon>Bacteria</taxon>
        <taxon>Candidatus Roizmaniibacteriota</taxon>
    </lineage>
</organism>
<dbReference type="EMBL" id="MGAG01000003">
    <property type="protein sequence ID" value="OGK42248.1"/>
    <property type="molecule type" value="Genomic_DNA"/>
</dbReference>
<name>A0A1F7IFV3_9BACT</name>
<evidence type="ECO:0000313" key="2">
    <source>
        <dbReference type="EMBL" id="OGK42248.1"/>
    </source>
</evidence>
<comment type="caution">
    <text evidence="2">The sequence shown here is derived from an EMBL/GenBank/DDBJ whole genome shotgun (WGS) entry which is preliminary data.</text>
</comment>
<evidence type="ECO:0000256" key="1">
    <source>
        <dbReference type="SAM" id="SignalP"/>
    </source>
</evidence>
<dbReference type="Proteomes" id="UP000177698">
    <property type="component" value="Unassembled WGS sequence"/>
</dbReference>
<feature type="signal peptide" evidence="1">
    <location>
        <begin position="1"/>
        <end position="20"/>
    </location>
</feature>
<feature type="chain" id="PRO_5009529350" evidence="1">
    <location>
        <begin position="21"/>
        <end position="192"/>
    </location>
</feature>
<dbReference type="PROSITE" id="PS51257">
    <property type="entry name" value="PROKAR_LIPOPROTEIN"/>
    <property type="match status" value="1"/>
</dbReference>
<dbReference type="AlphaFoldDB" id="A0A1F7IFV3"/>
<accession>A0A1F7IFV3</accession>
<keyword evidence="1" id="KW-0732">Signal</keyword>
<sequence>MNKRLFTLISALLIASFALAACGSVAQAPVATATPVPTQTARVIEVTRVVEVEAEDSPETPEAPEVLPSPIPEPVGPDMCGVEATQLGPWAVNDQTEEFDVDALNGVVHASLWFPGKSPVDTEYSVVLSHVKIHVAGGGTAWSWPGCFDIAAANADVIAHGLRRTAAGKTTIVLNLEQLMKLYPGAIKVIEQ</sequence>
<evidence type="ECO:0000313" key="3">
    <source>
        <dbReference type="Proteomes" id="UP000177698"/>
    </source>
</evidence>
<gene>
    <name evidence="2" type="ORF">A2954_04535</name>
</gene>
<protein>
    <submittedName>
        <fullName evidence="2">Uncharacterized protein</fullName>
    </submittedName>
</protein>